<geneLocation type="plasmid" evidence="1 2">
    <name>lp28-8</name>
</geneLocation>
<keyword evidence="1" id="KW-0614">Plasmid</keyword>
<dbReference type="Proteomes" id="UP001305787">
    <property type="component" value="Plasmid lp28-8"/>
</dbReference>
<dbReference type="EMBL" id="CP179265">
    <property type="protein sequence ID" value="XOU13275.1"/>
    <property type="molecule type" value="Genomic_DNA"/>
</dbReference>
<proteinExistence type="predicted"/>
<evidence type="ECO:0000313" key="2">
    <source>
        <dbReference type="Proteomes" id="UP001305787"/>
    </source>
</evidence>
<protein>
    <submittedName>
        <fullName evidence="1">Uncharacterized protein</fullName>
    </submittedName>
</protein>
<reference evidence="1" key="1">
    <citation type="submission" date="2024-11" db="EMBL/GenBank/DDBJ databases">
        <title>Sequencing of Borrelia variable plasmids from multiple Borrelia sensu lato isolates.</title>
        <authorList>
            <person name="Mongodin E.F."/>
            <person name="Rudenko N."/>
            <person name="Fraser C.M."/>
            <person name="Schutzer S."/>
            <person name="Luft B."/>
            <person name="Morgan R."/>
            <person name="Casjens S."/>
            <person name="Qiu W."/>
        </authorList>
    </citation>
    <scope>NUCLEOTIDE SEQUENCE</scope>
    <source>
        <strain evidence="1">21038</strain>
    </source>
</reference>
<gene>
    <name evidence="1" type="ORF">QIA45_05215</name>
</gene>
<keyword evidence="2" id="KW-1185">Reference proteome</keyword>
<sequence length="44" mass="5347">MTNKKIFSICFISVLMISCNISCKRYIREYYKAQEEKAIYLIYK</sequence>
<evidence type="ECO:0000313" key="1">
    <source>
        <dbReference type="EMBL" id="XOU13275.1"/>
    </source>
</evidence>
<name>A0ACD5G6T3_BORAD</name>
<organism evidence="1 2">
    <name type="scientific">Borrelia andersonii</name>
    <name type="common">Borreliella andersonii</name>
    <dbReference type="NCBI Taxonomy" id="42109"/>
    <lineage>
        <taxon>Bacteria</taxon>
        <taxon>Pseudomonadati</taxon>
        <taxon>Spirochaetota</taxon>
        <taxon>Spirochaetia</taxon>
        <taxon>Spirochaetales</taxon>
        <taxon>Borreliaceae</taxon>
        <taxon>Borreliella</taxon>
    </lineage>
</organism>
<accession>A0ACD5G6T3</accession>